<keyword evidence="2" id="KW-1133">Transmembrane helix</keyword>
<feature type="compositionally biased region" description="Low complexity" evidence="1">
    <location>
        <begin position="456"/>
        <end position="497"/>
    </location>
</feature>
<proteinExistence type="predicted"/>
<evidence type="ECO:0000256" key="2">
    <source>
        <dbReference type="SAM" id="Phobius"/>
    </source>
</evidence>
<comment type="caution">
    <text evidence="3">The sequence shown here is derived from an EMBL/GenBank/DDBJ whole genome shotgun (WGS) entry which is preliminary data.</text>
</comment>
<feature type="compositionally biased region" description="Polar residues" evidence="1">
    <location>
        <begin position="498"/>
        <end position="511"/>
    </location>
</feature>
<feature type="compositionally biased region" description="Pro residues" evidence="1">
    <location>
        <begin position="439"/>
        <end position="455"/>
    </location>
</feature>
<evidence type="ECO:0000256" key="1">
    <source>
        <dbReference type="SAM" id="MobiDB-lite"/>
    </source>
</evidence>
<keyword evidence="2" id="KW-0472">Membrane</keyword>
<dbReference type="AlphaFoldDB" id="A0A7C5VXZ8"/>
<evidence type="ECO:0008006" key="4">
    <source>
        <dbReference type="Google" id="ProtNLM"/>
    </source>
</evidence>
<name>A0A7C5VXZ8_THERO</name>
<gene>
    <name evidence="3" type="ORF">ENM21_06880</name>
</gene>
<reference evidence="3" key="1">
    <citation type="journal article" date="2020" name="mSystems">
        <title>Genome- and Community-Level Interaction Insights into Carbon Utilization and Element Cycling Functions of Hydrothermarchaeota in Hydrothermal Sediment.</title>
        <authorList>
            <person name="Zhou Z."/>
            <person name="Liu Y."/>
            <person name="Xu W."/>
            <person name="Pan J."/>
            <person name="Luo Z.H."/>
            <person name="Li M."/>
        </authorList>
    </citation>
    <scope>NUCLEOTIDE SEQUENCE [LARGE SCALE GENOMIC DNA]</scope>
    <source>
        <strain evidence="3">SpSt-1065</strain>
    </source>
</reference>
<keyword evidence="2" id="KW-0812">Transmembrane</keyword>
<evidence type="ECO:0000313" key="3">
    <source>
        <dbReference type="EMBL" id="HHM96917.1"/>
    </source>
</evidence>
<accession>A0A7C5VXZ8</accession>
<dbReference type="EMBL" id="DRWX01000318">
    <property type="protein sequence ID" value="HHM96917.1"/>
    <property type="molecule type" value="Genomic_DNA"/>
</dbReference>
<protein>
    <recommendedName>
        <fullName evidence="4">Polymorphic outer membrane protein</fullName>
    </recommendedName>
</protein>
<feature type="region of interest" description="Disordered" evidence="1">
    <location>
        <begin position="436"/>
        <end position="529"/>
    </location>
</feature>
<sequence>MISALLLLSIGDIVTTQPLHAAATISVQPGIVPIDPSDGACSLLEALEHATGVGWHPDCASVSDTMWTIDLQGGSYQLNAPYPSAGPTGLPPIPAGYDITILNGVIERAAGAPDFRFFDVSGRLIVERVTLSNGRAPDGGAVLLNGAGELVARASTFRQNEAIFPDSFGLGGAVAALGPSTRLTIDLTVFEGNRGAIGGALATVLSVVQLQDTALQGNEATFGGGALFLQQSTVSIERVEFSGNASPGDGFNTGAGGALFLCGAGTTILRNVTLANNRAGRGSALHASNSGDCQTGAPSLRASFVTFRDHADGPALDGDYSASIFRHLLLVETTVPACAPGFAATWQGTNLEHGGTSSCGISAVANLASTVGGLGSYGGFTRTVPLLPGSPAVDGAADCLDTDGTAVTTDQRGAGFLRPWPSGGSCDVGAFELQYQLPTPTPTPTSTPTPTPTPLRPTSTPTPRSTTATPTATVQSSPTLPAAFPSPPTTFSASPTTHQQVEAISLSPTSATVGQPPTTSSSPSGGVRQVLPVTGASSLRLGLALALVGMVLTVTGLLLGRRHARVDRM</sequence>
<feature type="compositionally biased region" description="Low complexity" evidence="1">
    <location>
        <begin position="512"/>
        <end position="527"/>
    </location>
</feature>
<dbReference type="SUPFAM" id="SSF51126">
    <property type="entry name" value="Pectin lyase-like"/>
    <property type="match status" value="1"/>
</dbReference>
<dbReference type="InterPro" id="IPR059226">
    <property type="entry name" value="Choice_anch_Q_dom"/>
</dbReference>
<organism evidence="3">
    <name type="scientific">Thermomicrobium roseum</name>
    <dbReference type="NCBI Taxonomy" id="500"/>
    <lineage>
        <taxon>Bacteria</taxon>
        <taxon>Pseudomonadati</taxon>
        <taxon>Thermomicrobiota</taxon>
        <taxon>Thermomicrobia</taxon>
        <taxon>Thermomicrobiales</taxon>
        <taxon>Thermomicrobiaceae</taxon>
        <taxon>Thermomicrobium</taxon>
    </lineage>
</organism>
<feature type="transmembrane region" description="Helical" evidence="2">
    <location>
        <begin position="541"/>
        <end position="560"/>
    </location>
</feature>
<dbReference type="NCBIfam" id="NF041518">
    <property type="entry name" value="choice_anch_Q"/>
    <property type="match status" value="1"/>
</dbReference>
<dbReference type="InterPro" id="IPR011050">
    <property type="entry name" value="Pectin_lyase_fold/virulence"/>
</dbReference>